<keyword evidence="3 10" id="KW-0963">Cytoplasm</keyword>
<dbReference type="OrthoDB" id="429841at2759"/>
<comment type="domain">
    <text evidence="10">The VLRF1 domain mediates binding to the 60S ribosomal subunit.</text>
</comment>
<dbReference type="InterPro" id="IPR047139">
    <property type="entry name" value="ANKZ1/VMS1"/>
</dbReference>
<dbReference type="STRING" id="34508.A0A4U5LQ51"/>
<evidence type="ECO:0000256" key="4">
    <source>
        <dbReference type="ARBA" id="ARBA00022722"/>
    </source>
</evidence>
<accession>A0A4U5LQ51</accession>
<dbReference type="PANTHER" id="PTHR16036">
    <property type="entry name" value="ANKYRIN REPEAT AND ZINC FINGER DOMAIN-CONTAINING PROTEIN 1"/>
    <property type="match status" value="1"/>
</dbReference>
<evidence type="ECO:0000313" key="14">
    <source>
        <dbReference type="Proteomes" id="UP000298663"/>
    </source>
</evidence>
<evidence type="ECO:0000256" key="2">
    <source>
        <dbReference type="ARBA" id="ARBA00009262"/>
    </source>
</evidence>
<keyword evidence="14" id="KW-1185">Reference proteome</keyword>
<evidence type="ECO:0000256" key="3">
    <source>
        <dbReference type="ARBA" id="ARBA00022490"/>
    </source>
</evidence>
<keyword evidence="6 10" id="KW-0255">Endonuclease</keyword>
<feature type="active site" evidence="10">
    <location>
        <position position="202"/>
    </location>
</feature>
<feature type="compositionally biased region" description="Basic residues" evidence="11">
    <location>
        <begin position="329"/>
        <end position="339"/>
    </location>
</feature>
<evidence type="ECO:0000256" key="11">
    <source>
        <dbReference type="SAM" id="MobiDB-lite"/>
    </source>
</evidence>
<feature type="region of interest" description="Disordered" evidence="11">
    <location>
        <begin position="329"/>
        <end position="361"/>
    </location>
</feature>
<keyword evidence="4 10" id="KW-0540">Nuclease</keyword>
<sequence length="523" mass="59284">MNAYERKFIIDDVLWTDSVKPFFKEELAEPLENSSEPNRECAPSNSAGSCSICKVDIEGGRESFVSHYRTDWHKFNLRKFMRKKAPVDEATFEEILSEDELSDAVLSMDEEDEDSSSSEATAKTVLNGCKDYFRSGGHVMSMYKAIRTEGQALGDVLDKKTTCAIFMLTGGHFAAAVYYGGDLIVHKTFHRYVVRAKQGGVQSVMDNRNGQAKSAGSNIRRQNEKLLKEDIGDLIKSWKEDFLSPATMPIIFIRCSTYNSSVFVSSTPSATSFEKGDKRIRTIPFETKRATLDEIRRVYQQLRTVYDHGEAATFEKRLNEEVQRRAKKIQKRLQRQTKKQGREIRRVEDEDSDSSEERDHPIRAMIRHATGAVRKMEIEPPKVDGFPEELIKRIYEAVAGDRPTELNLIGEMFPGNLHAKYYAFLRGYRIPPLGNTYLHIAAAKGAFNVVQTENSLLRSEGFGIDRFELSDKGEMMSIAEVYRLSHSTTVISNNTTNIGPVGQTSGLFHFFNVELFCLSPVDF</sequence>
<organism evidence="13 14">
    <name type="scientific">Steinernema carpocapsae</name>
    <name type="common">Entomopathogenic nematode</name>
    <dbReference type="NCBI Taxonomy" id="34508"/>
    <lineage>
        <taxon>Eukaryota</taxon>
        <taxon>Metazoa</taxon>
        <taxon>Ecdysozoa</taxon>
        <taxon>Nematoda</taxon>
        <taxon>Chromadorea</taxon>
        <taxon>Rhabditida</taxon>
        <taxon>Tylenchina</taxon>
        <taxon>Panagrolaimomorpha</taxon>
        <taxon>Strongyloidoidea</taxon>
        <taxon>Steinernematidae</taxon>
        <taxon>Steinernema</taxon>
    </lineage>
</organism>
<dbReference type="GO" id="GO:0004519">
    <property type="term" value="F:endonuclease activity"/>
    <property type="evidence" value="ECO:0007669"/>
    <property type="project" value="UniProtKB-KW"/>
</dbReference>
<feature type="region of interest" description="Disordered" evidence="11">
    <location>
        <begin position="28"/>
        <end position="48"/>
    </location>
</feature>
<reference evidence="13 14" key="2">
    <citation type="journal article" date="2019" name="G3 (Bethesda)">
        <title>Hybrid Assembly of the Genome of the Entomopathogenic Nematode Steinernema carpocapsae Identifies the X-Chromosome.</title>
        <authorList>
            <person name="Serra L."/>
            <person name="Macchietto M."/>
            <person name="Macias-Munoz A."/>
            <person name="McGill C.J."/>
            <person name="Rodriguez I.M."/>
            <person name="Rodriguez B."/>
            <person name="Murad R."/>
            <person name="Mortazavi A."/>
        </authorList>
    </citation>
    <scope>NUCLEOTIDE SEQUENCE [LARGE SCALE GENOMIC DNA]</scope>
    <source>
        <strain evidence="13 14">ALL</strain>
    </source>
</reference>
<comment type="caution">
    <text evidence="13">The sequence shown here is derived from an EMBL/GenBank/DDBJ whole genome shotgun (WGS) entry which is preliminary data.</text>
</comment>
<name>A0A4U5LQ51_STECR</name>
<reference evidence="13 14" key="1">
    <citation type="journal article" date="2015" name="Genome Biol.">
        <title>Comparative genomics of Steinernema reveals deeply conserved gene regulatory networks.</title>
        <authorList>
            <person name="Dillman A.R."/>
            <person name="Macchietto M."/>
            <person name="Porter C.F."/>
            <person name="Rogers A."/>
            <person name="Williams B."/>
            <person name="Antoshechkin I."/>
            <person name="Lee M.M."/>
            <person name="Goodwin Z."/>
            <person name="Lu X."/>
            <person name="Lewis E.E."/>
            <person name="Goodrich-Blair H."/>
            <person name="Stock S.P."/>
            <person name="Adams B.J."/>
            <person name="Sternberg P.W."/>
            <person name="Mortazavi A."/>
        </authorList>
    </citation>
    <scope>NUCLEOTIDE SEQUENCE [LARGE SCALE GENOMIC DNA]</scope>
    <source>
        <strain evidence="13 14">ALL</strain>
    </source>
</reference>
<keyword evidence="8" id="KW-0040">ANK repeat</keyword>
<evidence type="ECO:0000256" key="1">
    <source>
        <dbReference type="ARBA" id="ARBA00004496"/>
    </source>
</evidence>
<evidence type="ECO:0000256" key="8">
    <source>
        <dbReference type="ARBA" id="ARBA00023043"/>
    </source>
</evidence>
<evidence type="ECO:0000256" key="10">
    <source>
        <dbReference type="PROSITE-ProRule" id="PRU01389"/>
    </source>
</evidence>
<keyword evidence="9" id="KW-0175">Coiled coil</keyword>
<evidence type="ECO:0000256" key="5">
    <source>
        <dbReference type="ARBA" id="ARBA00022737"/>
    </source>
</evidence>
<dbReference type="PANTHER" id="PTHR16036:SF2">
    <property type="entry name" value="TRNA ENDONUCLEASE ANKZF1"/>
    <property type="match status" value="1"/>
</dbReference>
<dbReference type="AlphaFoldDB" id="A0A4U5LQ51"/>
<proteinExistence type="inferred from homology"/>
<dbReference type="Proteomes" id="UP000298663">
    <property type="component" value="Unassembled WGS sequence"/>
</dbReference>
<comment type="subcellular location">
    <subcellularLocation>
        <location evidence="1">Cytoplasm</location>
    </subcellularLocation>
</comment>
<dbReference type="EMBL" id="AZBU02000014">
    <property type="protein sequence ID" value="TKR58048.1"/>
    <property type="molecule type" value="Genomic_DNA"/>
</dbReference>
<protein>
    <recommendedName>
        <fullName evidence="12">VLRF1 domain-containing protein</fullName>
    </recommendedName>
</protein>
<dbReference type="GO" id="GO:0016787">
    <property type="term" value="F:hydrolase activity"/>
    <property type="evidence" value="ECO:0007669"/>
    <property type="project" value="UniProtKB-KW"/>
</dbReference>
<keyword evidence="7 10" id="KW-0378">Hydrolase</keyword>
<evidence type="ECO:0000256" key="6">
    <source>
        <dbReference type="ARBA" id="ARBA00022759"/>
    </source>
</evidence>
<comment type="similarity">
    <text evidence="2 10">Belongs to the ANKZF1/VMS1 family.</text>
</comment>
<gene>
    <name evidence="13" type="ORF">L596_030672</name>
</gene>
<dbReference type="InterPro" id="IPR041175">
    <property type="entry name" value="VLRF1/Vms1"/>
</dbReference>
<evidence type="ECO:0000256" key="7">
    <source>
        <dbReference type="ARBA" id="ARBA00022801"/>
    </source>
</evidence>
<dbReference type="Pfam" id="PF18826">
    <property type="entry name" value="bVLRF1"/>
    <property type="match status" value="1"/>
</dbReference>
<keyword evidence="5" id="KW-0677">Repeat</keyword>
<evidence type="ECO:0000313" key="13">
    <source>
        <dbReference type="EMBL" id="TKR58048.1"/>
    </source>
</evidence>
<feature type="domain" description="VLRF1" evidence="12">
    <location>
        <begin position="159"/>
        <end position="305"/>
    </location>
</feature>
<dbReference type="PROSITE" id="PS52044">
    <property type="entry name" value="VLRF1"/>
    <property type="match status" value="1"/>
</dbReference>
<dbReference type="GO" id="GO:0005737">
    <property type="term" value="C:cytoplasm"/>
    <property type="evidence" value="ECO:0007669"/>
    <property type="project" value="UniProtKB-SubCell"/>
</dbReference>
<evidence type="ECO:0000259" key="12">
    <source>
        <dbReference type="PROSITE" id="PS52044"/>
    </source>
</evidence>
<evidence type="ECO:0000256" key="9">
    <source>
        <dbReference type="ARBA" id="ARBA00023054"/>
    </source>
</evidence>
<dbReference type="GO" id="GO:0036503">
    <property type="term" value="P:ERAD pathway"/>
    <property type="evidence" value="ECO:0007669"/>
    <property type="project" value="TreeGrafter"/>
</dbReference>